<dbReference type="Proteomes" id="UP000002069">
    <property type="component" value="Chromosome"/>
</dbReference>
<dbReference type="AlphaFoldDB" id="C9XVT1"/>
<dbReference type="HOGENOM" id="CLU_3308302_0_0_6"/>
<organism evidence="1 2">
    <name type="scientific">Cronobacter turicensis (strain DSM 18703 / CCUG 55852 / LMG 23827 / z3032)</name>
    <dbReference type="NCBI Taxonomy" id="693216"/>
    <lineage>
        <taxon>Bacteria</taxon>
        <taxon>Pseudomonadati</taxon>
        <taxon>Pseudomonadota</taxon>
        <taxon>Gammaproteobacteria</taxon>
        <taxon>Enterobacterales</taxon>
        <taxon>Enterobacteriaceae</taxon>
        <taxon>Cronobacter</taxon>
    </lineage>
</organism>
<reference evidence="1 2" key="1">
    <citation type="journal article" date="2010" name="J. Bacteriol.">
        <title>Complete Genome Sequence of Cronobacter turicensis LMG 23827, a foodborne pathogen causing deaths in neonates.</title>
        <authorList>
            <person name="Stephan R."/>
            <person name="Lehner A."/>
            <person name="Tischler P."/>
            <person name="Rattei T."/>
        </authorList>
    </citation>
    <scope>NUCLEOTIDE SEQUENCE [LARGE SCALE GENOMIC DNA]</scope>
    <source>
        <strain evidence="2">DSM 18703 / CCUG 55852 / LMG 23827 / z3032</strain>
    </source>
</reference>
<evidence type="ECO:0000313" key="2">
    <source>
        <dbReference type="Proteomes" id="UP000002069"/>
    </source>
</evidence>
<keyword evidence="2" id="KW-1185">Reference proteome</keyword>
<dbReference type="PATRIC" id="fig|693216.3.peg.720"/>
<dbReference type="EMBL" id="FN543093">
    <property type="protein sequence ID" value="CBA28098.1"/>
    <property type="molecule type" value="Genomic_DNA"/>
</dbReference>
<reference evidence="2" key="2">
    <citation type="journal article" date="2011" name="J. Bacteriol.">
        <title>Complete genome sequence of Cronobacter turicensis LMG 23827, a food-borne pathogen causing deaths in neonates.</title>
        <authorList>
            <person name="Stephan R."/>
            <person name="Lehner A."/>
            <person name="Tischler P."/>
            <person name="Rattei T."/>
        </authorList>
    </citation>
    <scope>NUCLEOTIDE SEQUENCE [LARGE SCALE GENOMIC DNA]</scope>
    <source>
        <strain evidence="2">DSM 18703 / CCUG 55852 / LMG 23827 / z3032</strain>
    </source>
</reference>
<gene>
    <name evidence="1" type="ordered locus">Ctu_07570</name>
</gene>
<sequence length="39" mass="4269">MVFSSGPASPGRCIVYLLLLSQHETERKAQPPTKLKTPS</sequence>
<dbReference type="KEGG" id="ctu:CTU_07570"/>
<evidence type="ECO:0000313" key="1">
    <source>
        <dbReference type="EMBL" id="CBA28098.1"/>
    </source>
</evidence>
<accession>C9XVT1</accession>
<proteinExistence type="predicted"/>
<protein>
    <submittedName>
        <fullName evidence="1">Uncharacterized protein</fullName>
    </submittedName>
</protein>
<name>C9XVT1_CROTZ</name>